<dbReference type="EMBL" id="JACVHL010000014">
    <property type="protein sequence ID" value="MCC3806217.1"/>
    <property type="molecule type" value="Genomic_DNA"/>
</dbReference>
<comment type="caution">
    <text evidence="2">The sequence shown here is derived from an EMBL/GenBank/DDBJ whole genome shotgun (WGS) entry which is preliminary data.</text>
</comment>
<dbReference type="InterPro" id="IPR001279">
    <property type="entry name" value="Metallo-B-lactamas"/>
</dbReference>
<dbReference type="RefSeq" id="WP_228084628.1">
    <property type="nucleotide sequence ID" value="NZ_CP064041.1"/>
</dbReference>
<dbReference type="GO" id="GO:0016740">
    <property type="term" value="F:transferase activity"/>
    <property type="evidence" value="ECO:0007669"/>
    <property type="project" value="TreeGrafter"/>
</dbReference>
<accession>A0A9Q3YK40</accession>
<dbReference type="CDD" id="cd07713">
    <property type="entry name" value="DHPS-like_MBL-fold"/>
    <property type="match status" value="1"/>
</dbReference>
<dbReference type="AlphaFoldDB" id="A0A9Q3YK40"/>
<dbReference type="Gene3D" id="3.60.15.10">
    <property type="entry name" value="Ribonuclease Z/Hydroxyacylglutathione hydrolase-like"/>
    <property type="match status" value="1"/>
</dbReference>
<reference evidence="2" key="1">
    <citation type="submission" date="2020-09" db="EMBL/GenBank/DDBJ databases">
        <title>Genome sequence of Vibrio parahaemolyticus isolates.</title>
        <authorList>
            <person name="Hammerl J.A."/>
            <person name="Strauch E."/>
        </authorList>
    </citation>
    <scope>NUCLEOTIDE SEQUENCE</scope>
    <source>
        <strain evidence="2">17-VB00146</strain>
    </source>
</reference>
<sequence>MVNNLKFCILIDNTSDKDLLTEHGFSVWVECDDKAILFDSGQNTDNSGILFKNAKALGCDLTTVDTLVLSHGHYDHTGSVSQFLAVNPNVNVVCHPNALMKERYSIYPDKAPRLISMPDEDRNLLQSLPPSQMQLLTDAQMLFSGVGYSGAIPRQHPLEDTGGPFFTDKHKREPDTIYDDISLWFETSQGLVILTGCCHSGIMNTVLHIQNVTGKQKIRAVVGGLHLNRASKKRLKATRDAFVKWKPQAIIPCHCTGEHATSYLKQTNPDIFMAGGSGTCIAFGAGRS</sequence>
<proteinExistence type="predicted"/>
<name>A0A9Q3YK40_VIBPH</name>
<organism evidence="2 3">
    <name type="scientific">Vibrio parahaemolyticus</name>
    <dbReference type="NCBI Taxonomy" id="670"/>
    <lineage>
        <taxon>Bacteria</taxon>
        <taxon>Pseudomonadati</taxon>
        <taxon>Pseudomonadota</taxon>
        <taxon>Gammaproteobacteria</taxon>
        <taxon>Vibrionales</taxon>
        <taxon>Vibrionaceae</taxon>
        <taxon>Vibrio</taxon>
    </lineage>
</organism>
<dbReference type="PANTHER" id="PTHR13754:SF13">
    <property type="entry name" value="METALLO-BETA-LACTAMASE SUPERFAMILY PROTEIN (AFU_ORTHOLOGUE AFUA_3G07630)"/>
    <property type="match status" value="1"/>
</dbReference>
<evidence type="ECO:0000313" key="3">
    <source>
        <dbReference type="Proteomes" id="UP000726777"/>
    </source>
</evidence>
<dbReference type="InterPro" id="IPR052926">
    <property type="entry name" value="Metallo-beta-lactamase_dom"/>
</dbReference>
<feature type="domain" description="Metallo-beta-lactamase" evidence="1">
    <location>
        <begin position="23"/>
        <end position="199"/>
    </location>
</feature>
<dbReference type="InterPro" id="IPR041712">
    <property type="entry name" value="DHPS-like_MBL-fold"/>
</dbReference>
<protein>
    <submittedName>
        <fullName evidence="2">MBL fold metallo-hydrolase</fullName>
    </submittedName>
</protein>
<dbReference type="InterPro" id="IPR036866">
    <property type="entry name" value="RibonucZ/Hydroxyglut_hydro"/>
</dbReference>
<gene>
    <name evidence="2" type="ORF">IB292_14280</name>
</gene>
<dbReference type="Proteomes" id="UP000726777">
    <property type="component" value="Unassembled WGS sequence"/>
</dbReference>
<dbReference type="PANTHER" id="PTHR13754">
    <property type="entry name" value="METALLO-BETA-LACTAMASE SUPERFAMILY PROTEIN"/>
    <property type="match status" value="1"/>
</dbReference>
<evidence type="ECO:0000259" key="1">
    <source>
        <dbReference type="SMART" id="SM00849"/>
    </source>
</evidence>
<evidence type="ECO:0000313" key="2">
    <source>
        <dbReference type="EMBL" id="MCC3806217.1"/>
    </source>
</evidence>
<dbReference type="SMART" id="SM00849">
    <property type="entry name" value="Lactamase_B"/>
    <property type="match status" value="1"/>
</dbReference>
<dbReference type="SUPFAM" id="SSF56281">
    <property type="entry name" value="Metallo-hydrolase/oxidoreductase"/>
    <property type="match status" value="1"/>
</dbReference>
<dbReference type="Pfam" id="PF00753">
    <property type="entry name" value="Lactamase_B"/>
    <property type="match status" value="1"/>
</dbReference>